<dbReference type="EMBL" id="JBIYDN010000022">
    <property type="protein sequence ID" value="MFK4445922.1"/>
    <property type="molecule type" value="Genomic_DNA"/>
</dbReference>
<dbReference type="CDD" id="cd06124">
    <property type="entry name" value="cupin_NimR-like_N"/>
    <property type="match status" value="1"/>
</dbReference>
<reference evidence="4 5" key="1">
    <citation type="submission" date="2024-10" db="EMBL/GenBank/DDBJ databases">
        <authorList>
            <person name="Deangelis K."/>
            <person name="Huntemann M."/>
            <person name="Clum A."/>
            <person name="Wang J."/>
            <person name="Palaniappan K."/>
            <person name="Ritter S."/>
            <person name="Chen I.-M."/>
            <person name="Stamatis D."/>
            <person name="Reddy T."/>
            <person name="O'Malley R."/>
            <person name="Daum C."/>
            <person name="Ng V."/>
            <person name="Ivanova N."/>
            <person name="Kyrpides N."/>
            <person name="Woyke T."/>
        </authorList>
    </citation>
    <scope>NUCLEOTIDE SEQUENCE [LARGE SCALE GENOMIC DNA]</scope>
    <source>
        <strain evidence="4 5">GAS97</strain>
    </source>
</reference>
<dbReference type="RefSeq" id="WP_404610871.1">
    <property type="nucleotide sequence ID" value="NZ_JBIYDN010000022.1"/>
</dbReference>
<dbReference type="InterPro" id="IPR009057">
    <property type="entry name" value="Homeodomain-like_sf"/>
</dbReference>
<dbReference type="InterPro" id="IPR018060">
    <property type="entry name" value="HTH_AraC"/>
</dbReference>
<keyword evidence="1" id="KW-0805">Transcription regulation</keyword>
<dbReference type="InterPro" id="IPR011051">
    <property type="entry name" value="RmlC_Cupin_sf"/>
</dbReference>
<dbReference type="InterPro" id="IPR013096">
    <property type="entry name" value="Cupin_2"/>
</dbReference>
<organism evidence="4 5">
    <name type="scientific">Caballeronia udeis</name>
    <dbReference type="NCBI Taxonomy" id="1232866"/>
    <lineage>
        <taxon>Bacteria</taxon>
        <taxon>Pseudomonadati</taxon>
        <taxon>Pseudomonadota</taxon>
        <taxon>Betaproteobacteria</taxon>
        <taxon>Burkholderiales</taxon>
        <taxon>Burkholderiaceae</taxon>
        <taxon>Caballeronia</taxon>
    </lineage>
</organism>
<reference evidence="4 5" key="2">
    <citation type="submission" date="2024-11" db="EMBL/GenBank/DDBJ databases">
        <title>Using genomics to understand microbial adaptation to soil warming.</title>
        <authorList>
            <person name="Deangelis K.M. PhD."/>
        </authorList>
    </citation>
    <scope>NUCLEOTIDE SEQUENCE [LARGE SCALE GENOMIC DNA]</scope>
    <source>
        <strain evidence="4 5">GAS97</strain>
    </source>
</reference>
<dbReference type="PROSITE" id="PS01124">
    <property type="entry name" value="HTH_ARAC_FAMILY_2"/>
    <property type="match status" value="1"/>
</dbReference>
<comment type="caution">
    <text evidence="4">The sequence shown here is derived from an EMBL/GenBank/DDBJ whole genome shotgun (WGS) entry which is preliminary data.</text>
</comment>
<dbReference type="Gene3D" id="1.10.10.60">
    <property type="entry name" value="Homeodomain-like"/>
    <property type="match status" value="1"/>
</dbReference>
<gene>
    <name evidence="4" type="ORF">ABH943_005954</name>
</gene>
<dbReference type="Pfam" id="PF07883">
    <property type="entry name" value="Cupin_2"/>
    <property type="match status" value="1"/>
</dbReference>
<accession>A0ABW8MR67</accession>
<feature type="domain" description="HTH araC/xylS-type" evidence="3">
    <location>
        <begin position="180"/>
        <end position="277"/>
    </location>
</feature>
<evidence type="ECO:0000313" key="4">
    <source>
        <dbReference type="EMBL" id="MFK4445922.1"/>
    </source>
</evidence>
<name>A0ABW8MR67_9BURK</name>
<dbReference type="PANTHER" id="PTHR11019">
    <property type="entry name" value="HTH-TYPE TRANSCRIPTIONAL REGULATOR NIMR"/>
    <property type="match status" value="1"/>
</dbReference>
<evidence type="ECO:0000256" key="2">
    <source>
        <dbReference type="ARBA" id="ARBA00023163"/>
    </source>
</evidence>
<sequence length="286" mass="31515">MAQAERDDSVVILDHGQDLDWGQYEHLNPDKVSRAVVAISASVVTTGPGAVPRHQHRKAELIYTVRGVINCDMEGGLWIVPPQCAVWIPSGMPHSVACVGDFECHCMFVDADVAGALPDRCCTVSISPFLRELLLRATRLPQLYDDNGRDGRLVAVFLDELAAAPVENLHLPMPADKRLRKLADLMRAQPGDRASVREWASRVALSERSLSRLLLQQIGMSFGQWRRQLHVIMAVQRLTAGESVQSVAIDLGYESASSFVTMFRKVLGKPPGRYLRGVAARTDKPA</sequence>
<proteinExistence type="predicted"/>
<keyword evidence="5" id="KW-1185">Reference proteome</keyword>
<dbReference type="SUPFAM" id="SSF46689">
    <property type="entry name" value="Homeodomain-like"/>
    <property type="match status" value="1"/>
</dbReference>
<protein>
    <submittedName>
        <fullName evidence="4">AraC-like DNA-binding protein/quercetin dioxygenase-like cupin family protein</fullName>
    </submittedName>
</protein>
<dbReference type="Pfam" id="PF12833">
    <property type="entry name" value="HTH_18"/>
    <property type="match status" value="1"/>
</dbReference>
<evidence type="ECO:0000259" key="3">
    <source>
        <dbReference type="PROSITE" id="PS01124"/>
    </source>
</evidence>
<dbReference type="Gene3D" id="2.60.120.10">
    <property type="entry name" value="Jelly Rolls"/>
    <property type="match status" value="1"/>
</dbReference>
<dbReference type="SUPFAM" id="SSF51182">
    <property type="entry name" value="RmlC-like cupins"/>
    <property type="match status" value="1"/>
</dbReference>
<keyword evidence="2" id="KW-0804">Transcription</keyword>
<dbReference type="SMART" id="SM00342">
    <property type="entry name" value="HTH_ARAC"/>
    <property type="match status" value="1"/>
</dbReference>
<dbReference type="PANTHER" id="PTHR11019:SF199">
    <property type="entry name" value="HTH-TYPE TRANSCRIPTIONAL REGULATOR NIMR"/>
    <property type="match status" value="1"/>
</dbReference>
<evidence type="ECO:0000256" key="1">
    <source>
        <dbReference type="ARBA" id="ARBA00023015"/>
    </source>
</evidence>
<dbReference type="InterPro" id="IPR014710">
    <property type="entry name" value="RmlC-like_jellyroll"/>
</dbReference>
<evidence type="ECO:0000313" key="5">
    <source>
        <dbReference type="Proteomes" id="UP001620514"/>
    </source>
</evidence>
<dbReference type="Proteomes" id="UP001620514">
    <property type="component" value="Unassembled WGS sequence"/>
</dbReference>